<evidence type="ECO:0000313" key="4">
    <source>
        <dbReference type="Proteomes" id="UP000527315"/>
    </source>
</evidence>
<dbReference type="Proteomes" id="UP000527315">
    <property type="component" value="Unassembled WGS sequence"/>
</dbReference>
<evidence type="ECO:0000313" key="3">
    <source>
        <dbReference type="EMBL" id="MBS3058596.1"/>
    </source>
</evidence>
<sequence length="46" mass="5354">MDYFEAKDILNQNRKGKTFPRVVLEEARNEVRKKDSLGSVMNAAKR</sequence>
<gene>
    <name evidence="1" type="ORF">HA222_05190</name>
    <name evidence="2" type="ORF">HA227_00615</name>
    <name evidence="3" type="ORF">J4478_04315</name>
</gene>
<accession>A0A7J4KRV6</accession>
<name>A0A7J4KRV6_9ARCH</name>
<evidence type="ECO:0000313" key="2">
    <source>
        <dbReference type="EMBL" id="HIH32733.1"/>
    </source>
</evidence>
<proteinExistence type="predicted"/>
<dbReference type="Proteomes" id="UP000680185">
    <property type="component" value="Unassembled WGS sequence"/>
</dbReference>
<reference evidence="1 4" key="1">
    <citation type="journal article" date="2020" name="bioRxiv">
        <title>A rank-normalized archaeal taxonomy based on genome phylogeny resolves widespread incomplete and uneven classifications.</title>
        <authorList>
            <person name="Rinke C."/>
            <person name="Chuvochina M."/>
            <person name="Mussig A.J."/>
            <person name="Chaumeil P.-A."/>
            <person name="Waite D.W."/>
            <person name="Whitman W.B."/>
            <person name="Parks D.H."/>
            <person name="Hugenholtz P."/>
        </authorList>
    </citation>
    <scope>NUCLEOTIDE SEQUENCE [LARGE SCALE GENOMIC DNA]</scope>
    <source>
        <strain evidence="1">UBA10191</strain>
    </source>
</reference>
<dbReference type="EMBL" id="JAGVWB010000029">
    <property type="protein sequence ID" value="MBS3058596.1"/>
    <property type="molecule type" value="Genomic_DNA"/>
</dbReference>
<comment type="caution">
    <text evidence="2">The sequence shown here is derived from an EMBL/GenBank/DDBJ whole genome shotgun (WGS) entry which is preliminary data.</text>
</comment>
<dbReference type="EMBL" id="DUFW01000090">
    <property type="protein sequence ID" value="HIH22021.1"/>
    <property type="molecule type" value="Genomic_DNA"/>
</dbReference>
<dbReference type="Proteomes" id="UP000590964">
    <property type="component" value="Unassembled WGS sequence"/>
</dbReference>
<protein>
    <submittedName>
        <fullName evidence="2">Uncharacterized protein</fullName>
    </submittedName>
</protein>
<reference evidence="3" key="3">
    <citation type="submission" date="2021-05" db="EMBL/GenBank/DDBJ databases">
        <title>Protein family content uncovers lineage relationships and bacterial pathway maintenance mechanisms in DPANN archaea.</title>
        <authorList>
            <person name="Castelle C.J."/>
            <person name="Meheust R."/>
            <person name="Jaffe A.L."/>
            <person name="Seitz K."/>
            <person name="Gong X."/>
            <person name="Baker B.J."/>
            <person name="Banfield J.F."/>
        </authorList>
    </citation>
    <scope>NUCLEOTIDE SEQUENCE</scope>
    <source>
        <strain evidence="3">RIFCSPLOWO2_01_FULL_43_13</strain>
    </source>
</reference>
<evidence type="ECO:0000313" key="1">
    <source>
        <dbReference type="EMBL" id="HIH22021.1"/>
    </source>
</evidence>
<dbReference type="AlphaFoldDB" id="A0A7J4KRV6"/>
<reference evidence="3" key="2">
    <citation type="submission" date="2021-03" db="EMBL/GenBank/DDBJ databases">
        <authorList>
            <person name="Jaffe A."/>
        </authorList>
    </citation>
    <scope>NUCLEOTIDE SEQUENCE</scope>
    <source>
        <strain evidence="3">RIFCSPLOWO2_01_FULL_43_13</strain>
    </source>
</reference>
<dbReference type="EMBL" id="DUFJ01000014">
    <property type="protein sequence ID" value="HIH32733.1"/>
    <property type="molecule type" value="Genomic_DNA"/>
</dbReference>
<organism evidence="2 4">
    <name type="scientific">Candidatus Iainarchaeum sp</name>
    <dbReference type="NCBI Taxonomy" id="3101447"/>
    <lineage>
        <taxon>Archaea</taxon>
        <taxon>Candidatus Iainarchaeota</taxon>
        <taxon>Candidatus Iainarchaeia</taxon>
        <taxon>Candidatus Iainarchaeales</taxon>
        <taxon>Candidatus Iainarchaeaceae</taxon>
        <taxon>Candidatus Iainarchaeum</taxon>
    </lineage>
</organism>